<name>A0A7G9YYD5_9EURY</name>
<dbReference type="InterPro" id="IPR020593">
    <property type="entry name" value="G-glutamylP_reductase_CS"/>
</dbReference>
<dbReference type="SUPFAM" id="SSF53720">
    <property type="entry name" value="ALDH-like"/>
    <property type="match status" value="1"/>
</dbReference>
<keyword evidence="5" id="KW-0521">NADP</keyword>
<dbReference type="UniPathway" id="UPA00098">
    <property type="reaction ID" value="UER00360"/>
</dbReference>
<dbReference type="GO" id="GO:0055129">
    <property type="term" value="P:L-proline biosynthetic process"/>
    <property type="evidence" value="ECO:0007669"/>
    <property type="project" value="UniProtKB-UniPathway"/>
</dbReference>
<dbReference type="InterPro" id="IPR000965">
    <property type="entry name" value="GPR_dom"/>
</dbReference>
<feature type="domain" description="Aldehyde dehydrogenase" evidence="8">
    <location>
        <begin position="3"/>
        <end position="171"/>
    </location>
</feature>
<dbReference type="Gene3D" id="3.40.605.10">
    <property type="entry name" value="Aldehyde Dehydrogenase, Chain A, domain 1"/>
    <property type="match status" value="1"/>
</dbReference>
<evidence type="ECO:0000256" key="5">
    <source>
        <dbReference type="ARBA" id="ARBA00022857"/>
    </source>
</evidence>
<comment type="pathway">
    <text evidence="1">Amino-acid biosynthesis; L-proline biosynthesis; L-glutamate 5-semialdehyde from L-glutamate: step 2/2.</text>
</comment>
<evidence type="ECO:0000256" key="7">
    <source>
        <dbReference type="ARBA" id="ARBA00049024"/>
    </source>
</evidence>
<accession>A0A7G9YYD5</accession>
<evidence type="ECO:0000256" key="4">
    <source>
        <dbReference type="ARBA" id="ARBA00022650"/>
    </source>
</evidence>
<dbReference type="CDD" id="cd07079">
    <property type="entry name" value="ALDH_F18-19_ProA-GPR"/>
    <property type="match status" value="1"/>
</dbReference>
<evidence type="ECO:0000256" key="6">
    <source>
        <dbReference type="ARBA" id="ARBA00023002"/>
    </source>
</evidence>
<proteinExistence type="predicted"/>
<dbReference type="FunFam" id="3.40.309.10:FF:000006">
    <property type="entry name" value="Gamma-glutamyl phosphate reductase"/>
    <property type="match status" value="1"/>
</dbReference>
<evidence type="ECO:0000256" key="3">
    <source>
        <dbReference type="ARBA" id="ARBA00022605"/>
    </source>
</evidence>
<dbReference type="NCBIfam" id="NF001221">
    <property type="entry name" value="PRK00197.1"/>
    <property type="match status" value="1"/>
</dbReference>
<protein>
    <recommendedName>
        <fullName evidence="2">glutamate-5-semialdehyde dehydrogenase</fullName>
        <ecNumber evidence="2">1.2.1.41</ecNumber>
    </recommendedName>
</protein>
<dbReference type="InterPro" id="IPR016161">
    <property type="entry name" value="Ald_DH/histidinol_DH"/>
</dbReference>
<keyword evidence="6 9" id="KW-0560">Oxidoreductase</keyword>
<dbReference type="InterPro" id="IPR016162">
    <property type="entry name" value="Ald_DH_N"/>
</dbReference>
<dbReference type="AlphaFoldDB" id="A0A7G9YYD5"/>
<gene>
    <name evidence="9" type="primary">proA_2</name>
    <name evidence="9" type="ORF">PNHJDAII_00023</name>
</gene>
<evidence type="ECO:0000256" key="1">
    <source>
        <dbReference type="ARBA" id="ARBA00004985"/>
    </source>
</evidence>
<dbReference type="PROSITE" id="PS01223">
    <property type="entry name" value="PROA"/>
    <property type="match status" value="1"/>
</dbReference>
<keyword evidence="4" id="KW-0641">Proline biosynthesis</keyword>
<sequence length="290" mass="31903">MLKGGSEAQNSNEVLFDVVSDAASATDGIPDGWIQLLETREEVNEMLKLNEYIDLLVPRGSEQFVKYIQDNSSIMVLGHSEGVCHVYVDRDADLSMAEDVCYDAKVQYPAVCNAAETLLVDSPIAADFLPPMIGRYQQAGVEVRGCSKTLELLTSGEHNDKQRHKIKQAKQASEEDWHTEYNDLIISIKVVDGVDEAIEHINRYGSGHTDAIVTANEETALKFMRFVDSSSVMHNASTRFSDGFRYGKGAEVGISTNKVHARGPVGLEGLVIYKYLIVGKGPCSGSVHRF</sequence>
<dbReference type="Gene3D" id="3.40.309.10">
    <property type="entry name" value="Aldehyde Dehydrogenase, Chain A, domain 2"/>
    <property type="match status" value="1"/>
</dbReference>
<evidence type="ECO:0000259" key="8">
    <source>
        <dbReference type="Pfam" id="PF00171"/>
    </source>
</evidence>
<dbReference type="Pfam" id="PF00171">
    <property type="entry name" value="Aldedh"/>
    <property type="match status" value="1"/>
</dbReference>
<organism evidence="9">
    <name type="scientific">Candidatus Methanophagaceae archaeon ANME-1 ERB6</name>
    <dbReference type="NCBI Taxonomy" id="2759912"/>
    <lineage>
        <taxon>Archaea</taxon>
        <taxon>Methanobacteriati</taxon>
        <taxon>Methanobacteriota</taxon>
        <taxon>Stenosarchaea group</taxon>
        <taxon>Methanomicrobia</taxon>
        <taxon>Candidatus Methanophagales</taxon>
        <taxon>Candidatus Methanophagaceae</taxon>
    </lineage>
</organism>
<evidence type="ECO:0000256" key="2">
    <source>
        <dbReference type="ARBA" id="ARBA00013002"/>
    </source>
</evidence>
<dbReference type="PANTHER" id="PTHR11063:SF8">
    <property type="entry name" value="DELTA-1-PYRROLINE-5-CARBOXYLATE SYNTHASE"/>
    <property type="match status" value="1"/>
</dbReference>
<dbReference type="InterPro" id="IPR015590">
    <property type="entry name" value="Aldehyde_DH_dom"/>
</dbReference>
<comment type="catalytic activity">
    <reaction evidence="7">
        <text>L-glutamate 5-semialdehyde + phosphate + NADP(+) = L-glutamyl 5-phosphate + NADPH + H(+)</text>
        <dbReference type="Rhea" id="RHEA:19541"/>
        <dbReference type="ChEBI" id="CHEBI:15378"/>
        <dbReference type="ChEBI" id="CHEBI:43474"/>
        <dbReference type="ChEBI" id="CHEBI:57783"/>
        <dbReference type="ChEBI" id="CHEBI:58066"/>
        <dbReference type="ChEBI" id="CHEBI:58274"/>
        <dbReference type="ChEBI" id="CHEBI:58349"/>
        <dbReference type="EC" id="1.2.1.41"/>
    </reaction>
</comment>
<keyword evidence="3" id="KW-0028">Amino-acid biosynthesis</keyword>
<evidence type="ECO:0000313" key="9">
    <source>
        <dbReference type="EMBL" id="QNO53019.1"/>
    </source>
</evidence>
<dbReference type="NCBIfam" id="TIGR00407">
    <property type="entry name" value="proA"/>
    <property type="match status" value="1"/>
</dbReference>
<dbReference type="EC" id="1.2.1.41" evidence="2"/>
<dbReference type="PANTHER" id="PTHR11063">
    <property type="entry name" value="GLUTAMATE SEMIALDEHYDE DEHYDROGENASE"/>
    <property type="match status" value="1"/>
</dbReference>
<reference evidence="9" key="1">
    <citation type="submission" date="2020-06" db="EMBL/GenBank/DDBJ databases">
        <title>Unique genomic features of the anaerobic methanotrophic archaea.</title>
        <authorList>
            <person name="Chadwick G.L."/>
            <person name="Skennerton C.T."/>
            <person name="Laso-Perez R."/>
            <person name="Leu A.O."/>
            <person name="Speth D.R."/>
            <person name="Yu H."/>
            <person name="Morgan-Lang C."/>
            <person name="Hatzenpichler R."/>
            <person name="Goudeau D."/>
            <person name="Malmstrom R."/>
            <person name="Brazelton W.J."/>
            <person name="Woyke T."/>
            <person name="Hallam S.J."/>
            <person name="Tyson G.W."/>
            <person name="Wegener G."/>
            <person name="Boetius A."/>
            <person name="Orphan V."/>
        </authorList>
    </citation>
    <scope>NUCLEOTIDE SEQUENCE</scope>
</reference>
<dbReference type="InterPro" id="IPR016163">
    <property type="entry name" value="Ald_DH_C"/>
</dbReference>
<dbReference type="GO" id="GO:0004350">
    <property type="term" value="F:glutamate-5-semialdehyde dehydrogenase activity"/>
    <property type="evidence" value="ECO:0007669"/>
    <property type="project" value="UniProtKB-EC"/>
</dbReference>
<dbReference type="EMBL" id="MT631528">
    <property type="protein sequence ID" value="QNO53019.1"/>
    <property type="molecule type" value="Genomic_DNA"/>
</dbReference>